<organism evidence="1 2">
    <name type="scientific">Streptomyces sanglieri</name>
    <dbReference type="NCBI Taxonomy" id="193460"/>
    <lineage>
        <taxon>Bacteria</taxon>
        <taxon>Bacillati</taxon>
        <taxon>Actinomycetota</taxon>
        <taxon>Actinomycetes</taxon>
        <taxon>Kitasatosporales</taxon>
        <taxon>Streptomycetaceae</taxon>
        <taxon>Streptomyces</taxon>
    </lineage>
</organism>
<evidence type="ECO:0000313" key="2">
    <source>
        <dbReference type="Proteomes" id="UP001596915"/>
    </source>
</evidence>
<keyword evidence="2" id="KW-1185">Reference proteome</keyword>
<dbReference type="Proteomes" id="UP001596915">
    <property type="component" value="Unassembled WGS sequence"/>
</dbReference>
<reference evidence="2" key="1">
    <citation type="journal article" date="2019" name="Int. J. Syst. Evol. Microbiol.">
        <title>The Global Catalogue of Microorganisms (GCM) 10K type strain sequencing project: providing services to taxonomists for standard genome sequencing and annotation.</title>
        <authorList>
            <consortium name="The Broad Institute Genomics Platform"/>
            <consortium name="The Broad Institute Genome Sequencing Center for Infectious Disease"/>
            <person name="Wu L."/>
            <person name="Ma J."/>
        </authorList>
    </citation>
    <scope>NUCLEOTIDE SEQUENCE [LARGE SCALE GENOMIC DNA]</scope>
    <source>
        <strain evidence="2">JCM 12607</strain>
    </source>
</reference>
<dbReference type="EMBL" id="JBHTGL010000008">
    <property type="protein sequence ID" value="MFD0629446.1"/>
    <property type="molecule type" value="Genomic_DNA"/>
</dbReference>
<name>A0ABW2XA48_9ACTN</name>
<dbReference type="RefSeq" id="WP_124723134.1">
    <property type="nucleotide sequence ID" value="NZ_JASKYU010000028.1"/>
</dbReference>
<protein>
    <submittedName>
        <fullName evidence="1">Uncharacterized protein</fullName>
    </submittedName>
</protein>
<proteinExistence type="predicted"/>
<accession>A0ABW2XA48</accession>
<evidence type="ECO:0000313" key="1">
    <source>
        <dbReference type="EMBL" id="MFD0629446.1"/>
    </source>
</evidence>
<comment type="caution">
    <text evidence="1">The sequence shown here is derived from an EMBL/GenBank/DDBJ whole genome shotgun (WGS) entry which is preliminary data.</text>
</comment>
<gene>
    <name evidence="1" type="ORF">ACFQ2K_49400</name>
</gene>
<sequence length="90" mass="10288">MSWTVWTEEIPAQTVLDMPVDLRRKTANFLRALAIEAGGAINLGRKPPGDAMDDFEVRYSLEVPGEPVIIEYMIMREAKEIRVSVLVWFH</sequence>